<dbReference type="RefSeq" id="WP_079689390.1">
    <property type="nucleotide sequence ID" value="NZ_FUZU01000004.1"/>
</dbReference>
<dbReference type="InterPro" id="IPR050708">
    <property type="entry name" value="T6SS_VgrG/RHS"/>
</dbReference>
<dbReference type="SMART" id="SM00369">
    <property type="entry name" value="LRR_TYP"/>
    <property type="match status" value="4"/>
</dbReference>
<protein>
    <submittedName>
        <fullName evidence="5">RHS repeat-associated core domain-containing protein</fullName>
    </submittedName>
</protein>
<feature type="domain" description="Tox-GHH" evidence="4">
    <location>
        <begin position="1371"/>
        <end position="1438"/>
    </location>
</feature>
<dbReference type="PANTHER" id="PTHR32305">
    <property type="match status" value="1"/>
</dbReference>
<sequence length="1470" mass="162410">MRLIIYRLILLLMLSVFLHPISACGQSGALQDVSWTDGVGVTISGNSITKIAASGWGNAGAASVNRLPNNADGTIEYIITSLNRGQFVFGLSDVNSDNQFYHIDYSFHLTSTALSYIRLNGTSVLSFNVALGDVLRIKRIGTDIVFERNNDEIYTANNALQSSLIADVSMYSNAGYVNDLKVSFGGPLTVTPTWSNQIGITFANNTLTKTASSGYGNAWVTSTEILAAGADGWAEFKLDAFNEEKAFGLLDQNLDNSYTSIDFGFLTFGTNVYIYENGTNMATVSSPQLNDVFRVERIGSTIYWKRNGITVYMEADSYQGALQMFATIKTTGAKIVNPTVTFLIAADEPVVEPTPEFLALRTFYDSLGGVNWTNQYNWPPVSNWPMNLYGASEEDGYINTVIMEGNNLEGKIPLAFWKLKDLWIARLSANKITGFAPFTASDVADVASFYEVNLSDNKIRSLPHAWGSLSGLQYVVLNGNSLSSLPSSFGSLSNLALLELSGNEFSSFPSAISENNFPVLYRLNISDNALTSLPDLSNVSSYGDFVDLDVSNNYLDFTSLEPLVTSSNIAPVYTPQKAIPTDDMSVTPGLTLVITARPKGQHSTVTWEKQQSNGSWQDITSQNEDASGQTFKKTAVSSADIGIYRWKMTNTIVTGLVLESEPIKVQALDTPPASNHTVKPLYNGLITAVSWRTDEAHETGKGDYTGMYLYEYDDKYQIKEANWAVANHTLNTFTMSDNMFRLTGMSYDPNGNIRTLKRYDKDGNRVHDFTYAYESNTNRLQNVTGYVNAYTYDALGQMIGEDKVEEESDQYATYDVSGKVTAVYSDAGKTVKKIEYLYDDRGFRLAKVVYPQGSSGEIRTTWYIRDASGSVLSIYEQEGAPSELNDNPLVQTEVPIYGSGKIGTYYATQDGSVNYEITDHLGNVRALVRENVLTYTATLEDNLGNDITNPRRQEELYFRNIDTAVDDNERMNHTPSIPGVVDNPNKSSLLHWIDGMTGQGAAEKSIGPSIALRVKAGDTLRAEVWSRFQISTSNTSIPVATFASLVAGAYTGAAGLEGVSAAQSGQTFGNALAGIFTGSDDERPFAHLNYVLLNNSLQNIGSLSVQVPEEAGFEVGEESIGEPVMLSLPGPIVVTEDGYVYIWVSNASENRWVWFDDLKVTHSSPVFVAQATDYGVWGDILREQKTDESIYRYGYQGQFSERDLETGWSHFELREYDPVIGRWLSVDPEREHWSPFVGMANDPINCVDPDGGTVKWKPGGIKEPKSWWARLTNTLTGYGFLNKAYKLSQQGYEVFYEGSTGTSAAYVKYELYSYLLTSEDETEFAWIHDVSEYQLIGRDPGPPTGEIMVGLSPLGSVASKTISSTSTSYLRRLAVTRAWAQELELVKRLGRGTTNWTRKEMVELLKNGQIKGVIGHHIKNVKNFPQHAGNPNNIKFVRSTGEHLKLHRGSWRNKTTGNFINRQQIMKQGK</sequence>
<reference evidence="5 6" key="1">
    <citation type="submission" date="2017-02" db="EMBL/GenBank/DDBJ databases">
        <authorList>
            <person name="Peterson S.W."/>
        </authorList>
    </citation>
    <scope>NUCLEOTIDE SEQUENCE [LARGE SCALE GENOMIC DNA]</scope>
    <source>
        <strain evidence="5 6">DSM 25262</strain>
    </source>
</reference>
<dbReference type="Pfam" id="PF15636">
    <property type="entry name" value="Tox-GHH"/>
    <property type="match status" value="1"/>
</dbReference>
<dbReference type="Proteomes" id="UP000190961">
    <property type="component" value="Unassembled WGS sequence"/>
</dbReference>
<dbReference type="STRING" id="688867.SAMN05660236_4856"/>
<evidence type="ECO:0000256" key="2">
    <source>
        <dbReference type="ARBA" id="ARBA00022737"/>
    </source>
</evidence>
<dbReference type="NCBIfam" id="TIGR03696">
    <property type="entry name" value="Rhs_assc_core"/>
    <property type="match status" value="1"/>
</dbReference>
<dbReference type="EMBL" id="FUZU01000004">
    <property type="protein sequence ID" value="SKC85190.1"/>
    <property type="molecule type" value="Genomic_DNA"/>
</dbReference>
<keyword evidence="1" id="KW-0433">Leucine-rich repeat</keyword>
<keyword evidence="2" id="KW-0677">Repeat</keyword>
<keyword evidence="6" id="KW-1185">Reference proteome</keyword>
<evidence type="ECO:0000259" key="4">
    <source>
        <dbReference type="Pfam" id="PF15636"/>
    </source>
</evidence>
<organism evidence="5 6">
    <name type="scientific">Ohtaekwangia koreensis</name>
    <dbReference type="NCBI Taxonomy" id="688867"/>
    <lineage>
        <taxon>Bacteria</taxon>
        <taxon>Pseudomonadati</taxon>
        <taxon>Bacteroidota</taxon>
        <taxon>Cytophagia</taxon>
        <taxon>Cytophagales</taxon>
        <taxon>Fulvivirgaceae</taxon>
        <taxon>Ohtaekwangia</taxon>
    </lineage>
</organism>
<gene>
    <name evidence="5" type="ORF">SAMN05660236_4856</name>
</gene>
<dbReference type="Gene3D" id="3.80.10.10">
    <property type="entry name" value="Ribonuclease Inhibitor"/>
    <property type="match status" value="1"/>
</dbReference>
<evidence type="ECO:0000256" key="1">
    <source>
        <dbReference type="ARBA" id="ARBA00022614"/>
    </source>
</evidence>
<accession>A0A1T5MAD7</accession>
<dbReference type="Pfam" id="PF13855">
    <property type="entry name" value="LRR_8"/>
    <property type="match status" value="1"/>
</dbReference>
<dbReference type="InterPro" id="IPR003591">
    <property type="entry name" value="Leu-rich_rpt_typical-subtyp"/>
</dbReference>
<evidence type="ECO:0000256" key="3">
    <source>
        <dbReference type="SAM" id="SignalP"/>
    </source>
</evidence>
<name>A0A1T5MAD7_9BACT</name>
<dbReference type="InterPro" id="IPR001611">
    <property type="entry name" value="Leu-rich_rpt"/>
</dbReference>
<dbReference type="InterPro" id="IPR028916">
    <property type="entry name" value="Tox-GHH_dom"/>
</dbReference>
<evidence type="ECO:0000313" key="5">
    <source>
        <dbReference type="EMBL" id="SKC85190.1"/>
    </source>
</evidence>
<dbReference type="InterPro" id="IPR032675">
    <property type="entry name" value="LRR_dom_sf"/>
</dbReference>
<dbReference type="SUPFAM" id="SSF52058">
    <property type="entry name" value="L domain-like"/>
    <property type="match status" value="1"/>
</dbReference>
<dbReference type="OrthoDB" id="976756at2"/>
<dbReference type="PROSITE" id="PS51450">
    <property type="entry name" value="LRR"/>
    <property type="match status" value="1"/>
</dbReference>
<evidence type="ECO:0000313" key="6">
    <source>
        <dbReference type="Proteomes" id="UP000190961"/>
    </source>
</evidence>
<feature type="signal peptide" evidence="3">
    <location>
        <begin position="1"/>
        <end position="25"/>
    </location>
</feature>
<dbReference type="PANTHER" id="PTHR32305:SF15">
    <property type="entry name" value="PROTEIN RHSA-RELATED"/>
    <property type="match status" value="1"/>
</dbReference>
<dbReference type="InterPro" id="IPR022385">
    <property type="entry name" value="Rhs_assc_core"/>
</dbReference>
<dbReference type="Gene3D" id="2.180.10.10">
    <property type="entry name" value="RHS repeat-associated core"/>
    <property type="match status" value="2"/>
</dbReference>
<keyword evidence="3" id="KW-0732">Signal</keyword>
<proteinExistence type="predicted"/>
<feature type="chain" id="PRO_5012188530" evidence="3">
    <location>
        <begin position="26"/>
        <end position="1470"/>
    </location>
</feature>